<dbReference type="Proteomes" id="UP001300261">
    <property type="component" value="Unassembled WGS sequence"/>
</dbReference>
<dbReference type="RefSeq" id="WP_265963010.1">
    <property type="nucleotide sequence ID" value="NZ_JAPEVI010000003.1"/>
</dbReference>
<name>A0ABT3R2D0_9HYPH</name>
<dbReference type="EMBL" id="JAPEVI010000003">
    <property type="protein sequence ID" value="MCX2723236.1"/>
    <property type="molecule type" value="Genomic_DNA"/>
</dbReference>
<organism evidence="1 2">
    <name type="scientific">Roseibium salinum</name>
    <dbReference type="NCBI Taxonomy" id="1604349"/>
    <lineage>
        <taxon>Bacteria</taxon>
        <taxon>Pseudomonadati</taxon>
        <taxon>Pseudomonadota</taxon>
        <taxon>Alphaproteobacteria</taxon>
        <taxon>Hyphomicrobiales</taxon>
        <taxon>Stappiaceae</taxon>
        <taxon>Roseibium</taxon>
    </lineage>
</organism>
<proteinExistence type="predicted"/>
<sequence>MPRFIVTGNYTASAMKAMLASPTDREAAARAIVEAAGGTLESFYLTTGDSDFAIKVTIDDVTNLIAGLMVTGASGAVSHLKTVRAFTSDEFTAIQKKAGELAIAYKAPGN</sequence>
<keyword evidence="2" id="KW-1185">Reference proteome</keyword>
<evidence type="ECO:0000313" key="2">
    <source>
        <dbReference type="Proteomes" id="UP001300261"/>
    </source>
</evidence>
<reference evidence="1 2" key="1">
    <citation type="journal article" date="2016" name="Int. J. Syst. Evol. Microbiol.">
        <title>Labrenzia salina sp. nov., isolated from the rhizosphere of the halophyte Arthrocnemum macrostachyum.</title>
        <authorList>
            <person name="Camacho M."/>
            <person name="Redondo-Gomez S."/>
            <person name="Rodriguez-Llorente I."/>
            <person name="Rohde M."/>
            <person name="Sproer C."/>
            <person name="Schumann P."/>
            <person name="Klenk H.P."/>
            <person name="Montero-Calasanz M.D.C."/>
        </authorList>
    </citation>
    <scope>NUCLEOTIDE SEQUENCE [LARGE SCALE GENOMIC DNA]</scope>
    <source>
        <strain evidence="1 2">DSM 29163</strain>
    </source>
</reference>
<comment type="caution">
    <text evidence="1">The sequence shown here is derived from an EMBL/GenBank/DDBJ whole genome shotgun (WGS) entry which is preliminary data.</text>
</comment>
<evidence type="ECO:0000313" key="1">
    <source>
        <dbReference type="EMBL" id="MCX2723236.1"/>
    </source>
</evidence>
<gene>
    <name evidence="1" type="ORF">ON753_12765</name>
</gene>
<dbReference type="Pfam" id="PF08734">
    <property type="entry name" value="GYD"/>
    <property type="match status" value="1"/>
</dbReference>
<protein>
    <submittedName>
        <fullName evidence="1">GYD domain-containing protein</fullName>
    </submittedName>
</protein>
<dbReference type="InterPro" id="IPR014845">
    <property type="entry name" value="GYD/TTHA1554"/>
</dbReference>
<accession>A0ABT3R2D0</accession>